<evidence type="ECO:0000259" key="1">
    <source>
        <dbReference type="PROSITE" id="PS50404"/>
    </source>
</evidence>
<name>A0A316U3A9_9BASI</name>
<proteinExistence type="predicted"/>
<dbReference type="Pfam" id="PF13410">
    <property type="entry name" value="GST_C_2"/>
    <property type="match status" value="1"/>
</dbReference>
<keyword evidence="4" id="KW-1185">Reference proteome</keyword>
<organism evidence="3 4">
    <name type="scientific">Pseudomicrostroma glucosiphilum</name>
    <dbReference type="NCBI Taxonomy" id="1684307"/>
    <lineage>
        <taxon>Eukaryota</taxon>
        <taxon>Fungi</taxon>
        <taxon>Dikarya</taxon>
        <taxon>Basidiomycota</taxon>
        <taxon>Ustilaginomycotina</taxon>
        <taxon>Exobasidiomycetes</taxon>
        <taxon>Microstromatales</taxon>
        <taxon>Microstromatales incertae sedis</taxon>
        <taxon>Pseudomicrostroma</taxon>
    </lineage>
</organism>
<dbReference type="InterPro" id="IPR004045">
    <property type="entry name" value="Glutathione_S-Trfase_N"/>
</dbReference>
<dbReference type="Proteomes" id="UP000245942">
    <property type="component" value="Unassembled WGS sequence"/>
</dbReference>
<dbReference type="PROSITE" id="PS50404">
    <property type="entry name" value="GST_NTER"/>
    <property type="match status" value="1"/>
</dbReference>
<dbReference type="Gene3D" id="1.20.1050.10">
    <property type="match status" value="1"/>
</dbReference>
<dbReference type="EMBL" id="KZ819332">
    <property type="protein sequence ID" value="PWN19284.1"/>
    <property type="molecule type" value="Genomic_DNA"/>
</dbReference>
<dbReference type="GeneID" id="37015342"/>
<dbReference type="InterPro" id="IPR010987">
    <property type="entry name" value="Glutathione-S-Trfase_C-like"/>
</dbReference>
<evidence type="ECO:0000313" key="3">
    <source>
        <dbReference type="EMBL" id="PWN19284.1"/>
    </source>
</evidence>
<dbReference type="STRING" id="1684307.A0A316U3A9"/>
<dbReference type="InterPro" id="IPR036282">
    <property type="entry name" value="Glutathione-S-Trfase_C_sf"/>
</dbReference>
<dbReference type="SUPFAM" id="SSF47616">
    <property type="entry name" value="GST C-terminal domain-like"/>
    <property type="match status" value="1"/>
</dbReference>
<feature type="domain" description="GST N-terminal" evidence="1">
    <location>
        <begin position="14"/>
        <end position="110"/>
    </location>
</feature>
<protein>
    <recommendedName>
        <fullName evidence="5">GST N-terminal domain-containing protein</fullName>
    </recommendedName>
</protein>
<dbReference type="PROSITE" id="PS50405">
    <property type="entry name" value="GST_CTER"/>
    <property type="match status" value="1"/>
</dbReference>
<dbReference type="OrthoDB" id="412788at2759"/>
<evidence type="ECO:0008006" key="5">
    <source>
        <dbReference type="Google" id="ProtNLM"/>
    </source>
</evidence>
<dbReference type="Pfam" id="PF13417">
    <property type="entry name" value="GST_N_3"/>
    <property type="match status" value="1"/>
</dbReference>
<dbReference type="AlphaFoldDB" id="A0A316U3A9"/>
<sequence>MSAATTSTAPVEQPKAQLYSFPGSVWASSPRLALIEKGYSPSDVEIRTVDLLKGENFAPSYLRLNSKATLPTLVVPLASTISGEVDTKYRAITTSDEVLRFLDQSRSAQSLEAKGEAGGKSNPAPMLSPATIDDKAAGDALVALVAGPSADPNFLLLAARTSAELAKQQQGFQATFCKNRYEAIQKYRSEISTTITSTENPRTQQQSAALIKWYDDKLAEISLLTEVYVNDDATAKTKLIEAGVATWKGVGAALTQIEAGLKGPFLLGGQVSLADLQVGVWLARVLSVAQGLYPGESDAVSALSQALSWEGLGEGATTVGPKIGAYWKLLMERPSFQEVYKDGLH</sequence>
<dbReference type="CDD" id="cd00299">
    <property type="entry name" value="GST_C_family"/>
    <property type="match status" value="1"/>
</dbReference>
<reference evidence="3 4" key="1">
    <citation type="journal article" date="2018" name="Mol. Biol. Evol.">
        <title>Broad Genomic Sampling Reveals a Smut Pathogenic Ancestry of the Fungal Clade Ustilaginomycotina.</title>
        <authorList>
            <person name="Kijpornyongpan T."/>
            <person name="Mondo S.J."/>
            <person name="Barry K."/>
            <person name="Sandor L."/>
            <person name="Lee J."/>
            <person name="Lipzen A."/>
            <person name="Pangilinan J."/>
            <person name="LaButti K."/>
            <person name="Hainaut M."/>
            <person name="Henrissat B."/>
            <person name="Grigoriev I.V."/>
            <person name="Spatafora J.W."/>
            <person name="Aime M.C."/>
        </authorList>
    </citation>
    <scope>NUCLEOTIDE SEQUENCE [LARGE SCALE GENOMIC DNA]</scope>
    <source>
        <strain evidence="3 4">MCA 4718</strain>
    </source>
</reference>
<dbReference type="RefSeq" id="XP_025346444.1">
    <property type="nucleotide sequence ID" value="XM_025493608.1"/>
</dbReference>
<dbReference type="Gene3D" id="3.40.30.10">
    <property type="entry name" value="Glutaredoxin"/>
    <property type="match status" value="1"/>
</dbReference>
<accession>A0A316U3A9</accession>
<gene>
    <name evidence="3" type="ORF">BCV69DRAFT_288129</name>
</gene>
<evidence type="ECO:0000259" key="2">
    <source>
        <dbReference type="PROSITE" id="PS50405"/>
    </source>
</evidence>
<dbReference type="SUPFAM" id="SSF52833">
    <property type="entry name" value="Thioredoxin-like"/>
    <property type="match status" value="1"/>
</dbReference>
<dbReference type="InterPro" id="IPR036249">
    <property type="entry name" value="Thioredoxin-like_sf"/>
</dbReference>
<feature type="domain" description="GST C-terminal" evidence="2">
    <location>
        <begin position="200"/>
        <end position="345"/>
    </location>
</feature>
<evidence type="ECO:0000313" key="4">
    <source>
        <dbReference type="Proteomes" id="UP000245942"/>
    </source>
</evidence>